<proteinExistence type="predicted"/>
<reference evidence="1" key="1">
    <citation type="submission" date="2012-01" db="EMBL/GenBank/DDBJ databases">
        <authorList>
            <person name="Summers A.O."/>
            <person name="Wireman J."/>
        </authorList>
    </citation>
    <scope>NUCLEOTIDE SEQUENCE</scope>
    <source>
        <strain evidence="1">96A-29192</strain>
        <plasmid evidence="1">p96A29192-65</plasmid>
    </source>
</reference>
<organism evidence="1">
    <name type="scientific">Salmonella sp. 96A-29192</name>
    <dbReference type="NCBI Taxonomy" id="1179814"/>
    <lineage>
        <taxon>Bacteria</taxon>
        <taxon>Pseudomonadati</taxon>
        <taxon>Pseudomonadota</taxon>
        <taxon>Gammaproteobacteria</taxon>
        <taxon>Enterobacterales</taxon>
        <taxon>Enterobacteriaceae</taxon>
        <taxon>Salmonella</taxon>
    </lineage>
</organism>
<accession>I3VZN4</accession>
<keyword evidence="1" id="KW-0614">Plasmid</keyword>
<evidence type="ECO:0000313" key="1">
    <source>
        <dbReference type="EMBL" id="AFK88811.1"/>
    </source>
</evidence>
<dbReference type="EMBL" id="JQ418521">
    <property type="protein sequence ID" value="AFK88811.1"/>
    <property type="molecule type" value="Genomic_DNA"/>
</dbReference>
<sequence length="57" mass="6076">MENGNFCTLSTLFNQAPGGVRQEQPPLVNRFLSLPDCVIVTLANDGTEAAAGENLLQ</sequence>
<name>I3VZN4_9ENTR</name>
<protein>
    <submittedName>
        <fullName evidence="1">Uncharacterized protein</fullName>
    </submittedName>
</protein>
<dbReference type="AlphaFoldDB" id="I3VZN4"/>
<geneLocation type="plasmid" evidence="1">
    <name>p96A29192-65</name>
</geneLocation>